<protein>
    <submittedName>
        <fullName evidence="1">Testis cDNA clone: QtsA-13090, similar to human dystroglycan 1 (dystrophin-associated glycoprotein 1)(DAG1)</fullName>
    </submittedName>
</protein>
<name>Q4R3Z8_MACFA</name>
<dbReference type="AlphaFoldDB" id="Q4R3Z8"/>
<reference evidence="1" key="2">
    <citation type="submission" date="2005-06" db="EMBL/GenBank/DDBJ databases">
        <title>DNA sequences of macaque genes expressed in brain or testis and its evolutionary implications.</title>
        <authorList>
            <consortium name="International consortium for macaque cDNA sequencing and analysis"/>
        </authorList>
    </citation>
    <scope>NUCLEOTIDE SEQUENCE</scope>
</reference>
<proteinExistence type="evidence at transcript level"/>
<reference evidence="1" key="1">
    <citation type="journal article" date="2005" name="Mol. Biol. Evol.">
        <title>Substitution rate and structural divergence of 5'UTR evolution: comparative analysis between human and cynomolgus monkey cDNAs.</title>
        <authorList>
            <person name="Osada N."/>
            <person name="Hirata M."/>
            <person name="Tanuma R."/>
            <person name="Kusuda J."/>
            <person name="Hida M."/>
            <person name="Suzuki Y."/>
            <person name="Sugano S."/>
            <person name="Gojobori T."/>
            <person name="Shen C.K."/>
            <person name="Wu C.I."/>
            <person name="Hashimoto K."/>
        </authorList>
    </citation>
    <scope>NUCLEOTIDE SEQUENCE</scope>
</reference>
<evidence type="ECO:0000313" key="1">
    <source>
        <dbReference type="EMBL" id="BAE02168.1"/>
    </source>
</evidence>
<organism evidence="1">
    <name type="scientific">Macaca fascicularis</name>
    <name type="common">Crab-eating macaque</name>
    <name type="synonym">Cynomolgus monkey</name>
    <dbReference type="NCBI Taxonomy" id="9541"/>
    <lineage>
        <taxon>Eukaryota</taxon>
        <taxon>Metazoa</taxon>
        <taxon>Chordata</taxon>
        <taxon>Craniata</taxon>
        <taxon>Vertebrata</taxon>
        <taxon>Euteleostomi</taxon>
        <taxon>Mammalia</taxon>
        <taxon>Eutheria</taxon>
        <taxon>Euarchontoglires</taxon>
        <taxon>Primates</taxon>
        <taxon>Haplorrhini</taxon>
        <taxon>Catarrhini</taxon>
        <taxon>Cercopithecidae</taxon>
        <taxon>Cercopithecinae</taxon>
        <taxon>Macaca</taxon>
    </lineage>
</organism>
<accession>Q4R3Z8</accession>
<sequence>MDIPTSSPRTLVAHHQGVFISMKKGLQEAAVAVAPNFGAPGWASCLWGHPGGRRSRPHQPILFYPSVRALLVFFFLLKGIPRFFETLSGGHFGEDAIFLCHVMLFPHLTLAALS</sequence>
<dbReference type="EMBL" id="AB179117">
    <property type="protein sequence ID" value="BAE02168.1"/>
    <property type="molecule type" value="mRNA"/>
</dbReference>